<organism evidence="1">
    <name type="scientific">marine metagenome</name>
    <dbReference type="NCBI Taxonomy" id="408172"/>
    <lineage>
        <taxon>unclassified sequences</taxon>
        <taxon>metagenomes</taxon>
        <taxon>ecological metagenomes</taxon>
    </lineage>
</organism>
<evidence type="ECO:0000313" key="1">
    <source>
        <dbReference type="EMBL" id="SUZ50208.1"/>
    </source>
</evidence>
<accession>A0A381N920</accession>
<gene>
    <name evidence="1" type="ORF">METZ01_LOCUS3062</name>
</gene>
<dbReference type="AlphaFoldDB" id="A0A381N920"/>
<dbReference type="EMBL" id="UINC01000158">
    <property type="protein sequence ID" value="SUZ50208.1"/>
    <property type="molecule type" value="Genomic_DNA"/>
</dbReference>
<reference evidence="1" key="1">
    <citation type="submission" date="2018-05" db="EMBL/GenBank/DDBJ databases">
        <authorList>
            <person name="Lanie J.A."/>
            <person name="Ng W.-L."/>
            <person name="Kazmierczak K.M."/>
            <person name="Andrzejewski T.M."/>
            <person name="Davidsen T.M."/>
            <person name="Wayne K.J."/>
            <person name="Tettelin H."/>
            <person name="Glass J.I."/>
            <person name="Rusch D."/>
            <person name="Podicherti R."/>
            <person name="Tsui H.-C.T."/>
            <person name="Winkler M.E."/>
        </authorList>
    </citation>
    <scope>NUCLEOTIDE SEQUENCE</scope>
</reference>
<protein>
    <submittedName>
        <fullName evidence="1">Uncharacterized protein</fullName>
    </submittedName>
</protein>
<sequence length="507" mass="56904">MKKYILFIFILAGWTCSRWEYDDPSVMIPAAAPETYLSLAATDTIYASVDSSGSVIYTIGETPDPGMVWDTLDQAFTTITTSRQVLHWWGEDTDGQVLGYYYKWSSDSSWTYTDLESGTFYVPIRSELDVFSFEVKAEDDDGNIDNTPSKIVLPIRNSEPTISFRYLSNPQIVDIGGDTSYTFPTRTYNWDIYDQDGNETITDIFYALDDTCSTCWIRLNGNQSSLTLTGLLPGQHKFYLRCQDIAGAMSSIAQFPDTAVVNEAQVWVVKPVIGDVLIVDDYPLDSQNNTLNWYTSLMDTITGENGYSTWEIGDELPYSSADITANLNYFKHVVWFAAYNNTAAANDTYNAAEASLLNFVMGGGNLFINPIDFEDTTFTWFPLDSILTLNPNGRLRPGKKVICDFDTTLNLSVSHLIAVRVKGFWPDESEFAEIRGIYHMADPESGDSWQGNPTVCSIGRYRVSPTELSGKVVILTLPLHDGYRPKLNGNGSSIKLFQYLFTEEFIE</sequence>
<name>A0A381N920_9ZZZZ</name>
<proteinExistence type="predicted"/>